<sequence>MTRDSFLTCLNFSMSLARLRIIAPRLTCRALSSSTPLFNSTSQPQAPGPPSNDGTPRDPLAFPATESIFSGLLQMGVRSDAGLPYSEALGPNIKPEPQSQSHGLPPAGISRQPFGRGKKRVRLFVQFAGKRDLQYLKDFPTEPFELLVSNLKQASAGIVPLGFDVSQKGNLLIDFPKHTSREALESNLDLIRNTLNIDQDIPVILVINQSSVCIAGVPTRLRPDGLVFSEAELVESLLKNPAIAALTITSQPRWLHKPENDIPPRSSVVFRFDDPEGAIAESLCRTPIYVFGALVRVKPRFNNYINTIQMRPLPPA</sequence>
<keyword evidence="3" id="KW-1185">Reference proteome</keyword>
<feature type="compositionally biased region" description="Polar residues" evidence="1">
    <location>
        <begin position="34"/>
        <end position="45"/>
    </location>
</feature>
<gene>
    <name evidence="2" type="ORF">RSOLAG1IB_09256</name>
</gene>
<name>A0A0B7FSX8_THACB</name>
<dbReference type="OrthoDB" id="3265803at2759"/>
<dbReference type="Proteomes" id="UP000059188">
    <property type="component" value="Unassembled WGS sequence"/>
</dbReference>
<dbReference type="EMBL" id="LN679140">
    <property type="protein sequence ID" value="CEL59984.1"/>
    <property type="molecule type" value="Genomic_DNA"/>
</dbReference>
<organism evidence="2 3">
    <name type="scientific">Thanatephorus cucumeris (strain AG1-IB / isolate 7/3/14)</name>
    <name type="common">Lettuce bottom rot fungus</name>
    <name type="synonym">Rhizoctonia solani</name>
    <dbReference type="NCBI Taxonomy" id="1108050"/>
    <lineage>
        <taxon>Eukaryota</taxon>
        <taxon>Fungi</taxon>
        <taxon>Dikarya</taxon>
        <taxon>Basidiomycota</taxon>
        <taxon>Agaricomycotina</taxon>
        <taxon>Agaricomycetes</taxon>
        <taxon>Cantharellales</taxon>
        <taxon>Ceratobasidiaceae</taxon>
        <taxon>Rhizoctonia</taxon>
        <taxon>Rhizoctonia solani AG-1</taxon>
    </lineage>
</organism>
<feature type="region of interest" description="Disordered" evidence="1">
    <location>
        <begin position="34"/>
        <end position="60"/>
    </location>
</feature>
<protein>
    <submittedName>
        <fullName evidence="2">Uncharacterized protein</fullName>
    </submittedName>
</protein>
<evidence type="ECO:0000313" key="3">
    <source>
        <dbReference type="Proteomes" id="UP000059188"/>
    </source>
</evidence>
<feature type="region of interest" description="Disordered" evidence="1">
    <location>
        <begin position="86"/>
        <end position="112"/>
    </location>
</feature>
<dbReference type="AlphaFoldDB" id="A0A0B7FSX8"/>
<proteinExistence type="predicted"/>
<reference evidence="2 3" key="1">
    <citation type="submission" date="2014-11" db="EMBL/GenBank/DDBJ databases">
        <authorList>
            <person name="Wibberg Daniel"/>
        </authorList>
    </citation>
    <scope>NUCLEOTIDE SEQUENCE [LARGE SCALE GENOMIC DNA]</scope>
    <source>
        <strain evidence="2">Rhizoctonia solani AG1-IB 7/3/14</strain>
    </source>
</reference>
<evidence type="ECO:0000313" key="2">
    <source>
        <dbReference type="EMBL" id="CEL59984.1"/>
    </source>
</evidence>
<accession>A0A0B7FSX8</accession>
<evidence type="ECO:0000256" key="1">
    <source>
        <dbReference type="SAM" id="MobiDB-lite"/>
    </source>
</evidence>